<dbReference type="GO" id="GO:0003700">
    <property type="term" value="F:DNA-binding transcription factor activity"/>
    <property type="evidence" value="ECO:0007669"/>
    <property type="project" value="InterPro"/>
</dbReference>
<dbReference type="PANTHER" id="PTHR33202">
    <property type="entry name" value="ZINC UPTAKE REGULATION PROTEIN"/>
    <property type="match status" value="1"/>
</dbReference>
<feature type="binding site" evidence="7">
    <location>
        <position position="86"/>
    </location>
    <ligand>
        <name>Zn(2+)</name>
        <dbReference type="ChEBI" id="CHEBI:29105"/>
    </ligand>
</feature>
<dbReference type="GO" id="GO:0008270">
    <property type="term" value="F:zinc ion binding"/>
    <property type="evidence" value="ECO:0007669"/>
    <property type="project" value="TreeGrafter"/>
</dbReference>
<evidence type="ECO:0000256" key="2">
    <source>
        <dbReference type="ARBA" id="ARBA00022491"/>
    </source>
</evidence>
<evidence type="ECO:0000256" key="8">
    <source>
        <dbReference type="PIRSR" id="PIRSR602481-2"/>
    </source>
</evidence>
<dbReference type="AlphaFoldDB" id="A0A8J2ZSL7"/>
<sequence>MDSKVNLTPQRKAIYDVICESNNHPTAAEIIENLKENGFRFAYGTVYNSLHYLTEAGLIHELKLGEGSSRYDGNIDEHQHIQCEICGRVDEVFTEINGEWLEEIDKETGYTVKSHQVILKGVCPTCQNQ</sequence>
<feature type="binding site" evidence="7">
    <location>
        <position position="83"/>
    </location>
    <ligand>
        <name>Zn(2+)</name>
        <dbReference type="ChEBI" id="CHEBI:29105"/>
    </ligand>
</feature>
<evidence type="ECO:0000256" key="6">
    <source>
        <dbReference type="ARBA" id="ARBA00023163"/>
    </source>
</evidence>
<keyword evidence="6" id="KW-0804">Transcription</keyword>
<feature type="binding site" evidence="7">
    <location>
        <position position="126"/>
    </location>
    <ligand>
        <name>Zn(2+)</name>
        <dbReference type="ChEBI" id="CHEBI:29105"/>
    </ligand>
</feature>
<dbReference type="InterPro" id="IPR036390">
    <property type="entry name" value="WH_DNA-bd_sf"/>
</dbReference>
<gene>
    <name evidence="9" type="ORF">GCM10007096_04950</name>
</gene>
<keyword evidence="7" id="KW-0479">Metal-binding</keyword>
<dbReference type="GO" id="GO:0045892">
    <property type="term" value="P:negative regulation of DNA-templated transcription"/>
    <property type="evidence" value="ECO:0007669"/>
    <property type="project" value="TreeGrafter"/>
</dbReference>
<evidence type="ECO:0000313" key="10">
    <source>
        <dbReference type="Proteomes" id="UP000656813"/>
    </source>
</evidence>
<keyword evidence="4" id="KW-0805">Transcription regulation</keyword>
<dbReference type="SUPFAM" id="SSF46785">
    <property type="entry name" value="Winged helix' DNA-binding domain"/>
    <property type="match status" value="1"/>
</dbReference>
<comment type="caution">
    <text evidence="9">The sequence shown here is derived from an EMBL/GenBank/DDBJ whole genome shotgun (WGS) entry which is preliminary data.</text>
</comment>
<dbReference type="InterPro" id="IPR043135">
    <property type="entry name" value="Fur_C"/>
</dbReference>
<keyword evidence="10" id="KW-1185">Reference proteome</keyword>
<comment type="cofactor">
    <cofactor evidence="8">
        <name>Mn(2+)</name>
        <dbReference type="ChEBI" id="CHEBI:29035"/>
    </cofactor>
    <cofactor evidence="8">
        <name>Fe(2+)</name>
        <dbReference type="ChEBI" id="CHEBI:29033"/>
    </cofactor>
    <text evidence="8">Binds 1 Mn(2+) or Fe(2+) ion per subunit.</text>
</comment>
<accession>A0A8J2ZSL7</accession>
<evidence type="ECO:0000256" key="4">
    <source>
        <dbReference type="ARBA" id="ARBA00023015"/>
    </source>
</evidence>
<comment type="similarity">
    <text evidence="1">Belongs to the Fur family.</text>
</comment>
<reference evidence="9" key="2">
    <citation type="submission" date="2020-09" db="EMBL/GenBank/DDBJ databases">
        <authorList>
            <person name="Sun Q."/>
            <person name="Zhou Y."/>
        </authorList>
    </citation>
    <scope>NUCLEOTIDE SEQUENCE</scope>
    <source>
        <strain evidence="9">CGMCC 1.12777</strain>
    </source>
</reference>
<reference evidence="9" key="1">
    <citation type="journal article" date="2014" name="Int. J. Syst. Evol. Microbiol.">
        <title>Complete genome sequence of Corynebacterium casei LMG S-19264T (=DSM 44701T), isolated from a smear-ripened cheese.</title>
        <authorList>
            <consortium name="US DOE Joint Genome Institute (JGI-PGF)"/>
            <person name="Walter F."/>
            <person name="Albersmeier A."/>
            <person name="Kalinowski J."/>
            <person name="Ruckert C."/>
        </authorList>
    </citation>
    <scope>NUCLEOTIDE SEQUENCE</scope>
    <source>
        <strain evidence="9">CGMCC 1.12777</strain>
    </source>
</reference>
<dbReference type="GO" id="GO:0000976">
    <property type="term" value="F:transcription cis-regulatory region binding"/>
    <property type="evidence" value="ECO:0007669"/>
    <property type="project" value="TreeGrafter"/>
</dbReference>
<dbReference type="Pfam" id="PF01475">
    <property type="entry name" value="FUR"/>
    <property type="match status" value="1"/>
</dbReference>
<evidence type="ECO:0000256" key="3">
    <source>
        <dbReference type="ARBA" id="ARBA00022833"/>
    </source>
</evidence>
<dbReference type="InterPro" id="IPR002481">
    <property type="entry name" value="FUR"/>
</dbReference>
<dbReference type="Gene3D" id="3.30.1490.190">
    <property type="match status" value="1"/>
</dbReference>
<dbReference type="InterPro" id="IPR036388">
    <property type="entry name" value="WH-like_DNA-bd_sf"/>
</dbReference>
<dbReference type="PANTHER" id="PTHR33202:SF7">
    <property type="entry name" value="FERRIC UPTAKE REGULATION PROTEIN"/>
    <property type="match status" value="1"/>
</dbReference>
<evidence type="ECO:0000313" key="9">
    <source>
        <dbReference type="EMBL" id="GGH75579.1"/>
    </source>
</evidence>
<comment type="cofactor">
    <cofactor evidence="7">
        <name>Zn(2+)</name>
        <dbReference type="ChEBI" id="CHEBI:29105"/>
    </cofactor>
    <text evidence="7">Binds 1 zinc ion per subunit.</text>
</comment>
<keyword evidence="3 7" id="KW-0862">Zinc</keyword>
<dbReference type="CDD" id="cd07153">
    <property type="entry name" value="Fur_like"/>
    <property type="match status" value="1"/>
</dbReference>
<proteinExistence type="inferred from homology"/>
<dbReference type="Gene3D" id="1.10.10.10">
    <property type="entry name" value="Winged helix-like DNA-binding domain superfamily/Winged helix DNA-binding domain"/>
    <property type="match status" value="1"/>
</dbReference>
<keyword evidence="5" id="KW-0238">DNA-binding</keyword>
<name>A0A8J2ZSL7_9BACL</name>
<evidence type="ECO:0000256" key="7">
    <source>
        <dbReference type="PIRSR" id="PIRSR602481-1"/>
    </source>
</evidence>
<keyword evidence="8" id="KW-0408">Iron</keyword>
<dbReference type="EMBL" id="BMFV01000002">
    <property type="protein sequence ID" value="GGH75579.1"/>
    <property type="molecule type" value="Genomic_DNA"/>
</dbReference>
<dbReference type="RefSeq" id="WP_188495729.1">
    <property type="nucleotide sequence ID" value="NZ_BMFV01000002.1"/>
</dbReference>
<dbReference type="GO" id="GO:1900376">
    <property type="term" value="P:regulation of secondary metabolite biosynthetic process"/>
    <property type="evidence" value="ECO:0007669"/>
    <property type="project" value="TreeGrafter"/>
</dbReference>
<keyword evidence="2" id="KW-0678">Repressor</keyword>
<feature type="binding site" evidence="7">
    <location>
        <position position="123"/>
    </location>
    <ligand>
        <name>Zn(2+)</name>
        <dbReference type="ChEBI" id="CHEBI:29105"/>
    </ligand>
</feature>
<dbReference type="Proteomes" id="UP000656813">
    <property type="component" value="Unassembled WGS sequence"/>
</dbReference>
<organism evidence="9 10">
    <name type="scientific">Pullulanibacillus pueri</name>
    <dbReference type="NCBI Taxonomy" id="1437324"/>
    <lineage>
        <taxon>Bacteria</taxon>
        <taxon>Bacillati</taxon>
        <taxon>Bacillota</taxon>
        <taxon>Bacilli</taxon>
        <taxon>Bacillales</taxon>
        <taxon>Sporolactobacillaceae</taxon>
        <taxon>Pullulanibacillus</taxon>
    </lineage>
</organism>
<evidence type="ECO:0000256" key="5">
    <source>
        <dbReference type="ARBA" id="ARBA00023125"/>
    </source>
</evidence>
<protein>
    <submittedName>
        <fullName evidence="9">FUR family transcriptional regulator</fullName>
    </submittedName>
</protein>
<evidence type="ECO:0000256" key="1">
    <source>
        <dbReference type="ARBA" id="ARBA00007957"/>
    </source>
</evidence>
<feature type="binding site" evidence="8">
    <location>
        <position position="115"/>
    </location>
    <ligand>
        <name>Fe cation</name>
        <dbReference type="ChEBI" id="CHEBI:24875"/>
    </ligand>
</feature>